<protein>
    <recommendedName>
        <fullName evidence="4">Secreted protein</fullName>
    </recommendedName>
</protein>
<reference evidence="3" key="1">
    <citation type="journal article" date="2019" name="Int. J. Syst. Evol. Microbiol.">
        <title>The Global Catalogue of Microorganisms (GCM) 10K type strain sequencing project: providing services to taxonomists for standard genome sequencing and annotation.</title>
        <authorList>
            <consortium name="The Broad Institute Genomics Platform"/>
            <consortium name="The Broad Institute Genome Sequencing Center for Infectious Disease"/>
            <person name="Wu L."/>
            <person name="Ma J."/>
        </authorList>
    </citation>
    <scope>NUCLEOTIDE SEQUENCE [LARGE SCALE GENOMIC DNA]</scope>
    <source>
        <strain evidence="3">XZYJT-10</strain>
    </source>
</reference>
<dbReference type="Proteomes" id="UP001596548">
    <property type="component" value="Unassembled WGS sequence"/>
</dbReference>
<organism evidence="2 3">
    <name type="scientific">Paractinoplanes rhizophilus</name>
    <dbReference type="NCBI Taxonomy" id="1416877"/>
    <lineage>
        <taxon>Bacteria</taxon>
        <taxon>Bacillati</taxon>
        <taxon>Actinomycetota</taxon>
        <taxon>Actinomycetes</taxon>
        <taxon>Micromonosporales</taxon>
        <taxon>Micromonosporaceae</taxon>
        <taxon>Paractinoplanes</taxon>
    </lineage>
</organism>
<feature type="region of interest" description="Disordered" evidence="1">
    <location>
        <begin position="49"/>
        <end position="77"/>
    </location>
</feature>
<accession>A0ABW2HP91</accession>
<name>A0ABW2HP91_9ACTN</name>
<comment type="caution">
    <text evidence="2">The sequence shown here is derived from an EMBL/GenBank/DDBJ whole genome shotgun (WGS) entry which is preliminary data.</text>
</comment>
<dbReference type="RefSeq" id="WP_378967421.1">
    <property type="nucleotide sequence ID" value="NZ_JBHTBJ010000007.1"/>
</dbReference>
<evidence type="ECO:0008006" key="4">
    <source>
        <dbReference type="Google" id="ProtNLM"/>
    </source>
</evidence>
<evidence type="ECO:0000313" key="2">
    <source>
        <dbReference type="EMBL" id="MFC7274912.1"/>
    </source>
</evidence>
<evidence type="ECO:0000256" key="1">
    <source>
        <dbReference type="SAM" id="MobiDB-lite"/>
    </source>
</evidence>
<keyword evidence="3" id="KW-1185">Reference proteome</keyword>
<dbReference type="EMBL" id="JBHTBJ010000007">
    <property type="protein sequence ID" value="MFC7274912.1"/>
    <property type="molecule type" value="Genomic_DNA"/>
</dbReference>
<sequence length="77" mass="7885">MVLSVLAGLMTPVIIGLGVVLAARVLPRWSPAAGHGVVDGPGAEAYRRAAEKMREEADGEASRADGEASRPPAPAHT</sequence>
<gene>
    <name evidence="2" type="ORF">ACFQS1_13025</name>
</gene>
<proteinExistence type="predicted"/>
<feature type="compositionally biased region" description="Basic and acidic residues" evidence="1">
    <location>
        <begin position="49"/>
        <end position="68"/>
    </location>
</feature>
<evidence type="ECO:0000313" key="3">
    <source>
        <dbReference type="Proteomes" id="UP001596548"/>
    </source>
</evidence>